<dbReference type="RefSeq" id="WP_115533341.1">
    <property type="nucleotide sequence ID" value="NZ_QRGA01000005.1"/>
</dbReference>
<proteinExistence type="inferred from homology"/>
<dbReference type="GO" id="GO:0045259">
    <property type="term" value="C:proton-transporting ATP synthase complex"/>
    <property type="evidence" value="ECO:0007669"/>
    <property type="project" value="UniProtKB-KW"/>
</dbReference>
<dbReference type="PANTHER" id="PTHR11693">
    <property type="entry name" value="ATP SYNTHASE GAMMA CHAIN"/>
    <property type="match status" value="1"/>
</dbReference>
<keyword evidence="11" id="KW-1185">Reference proteome</keyword>
<evidence type="ECO:0000256" key="6">
    <source>
        <dbReference type="ARBA" id="ARBA00023065"/>
    </source>
</evidence>
<accession>A0A3D8K391</accession>
<comment type="caution">
    <text evidence="10">The sequence shown here is derived from an EMBL/GenBank/DDBJ whole genome shotgun (WGS) entry which is preliminary data.</text>
</comment>
<organism evidence="10 11">
    <name type="scientific">Trinickia dinghuensis</name>
    <dbReference type="NCBI Taxonomy" id="2291023"/>
    <lineage>
        <taxon>Bacteria</taxon>
        <taxon>Pseudomonadati</taxon>
        <taxon>Pseudomonadota</taxon>
        <taxon>Betaproteobacteria</taxon>
        <taxon>Burkholderiales</taxon>
        <taxon>Burkholderiaceae</taxon>
        <taxon>Trinickia</taxon>
    </lineage>
</organism>
<dbReference type="PRINTS" id="PR00126">
    <property type="entry name" value="ATPASEGAMMA"/>
</dbReference>
<gene>
    <name evidence="10" type="ORF">DWV00_09695</name>
</gene>
<keyword evidence="5" id="KW-0375">Hydrogen ion transport</keyword>
<comment type="subcellular location">
    <subcellularLocation>
        <location evidence="2">Membrane</location>
        <topology evidence="2">Peripheral membrane protein</topology>
    </subcellularLocation>
</comment>
<dbReference type="InterPro" id="IPR000131">
    <property type="entry name" value="ATP_synth_F1_gsu"/>
</dbReference>
<dbReference type="Pfam" id="PF00231">
    <property type="entry name" value="ATP-synt"/>
    <property type="match status" value="1"/>
</dbReference>
<dbReference type="PANTHER" id="PTHR11693:SF22">
    <property type="entry name" value="ATP SYNTHASE SUBUNIT GAMMA, MITOCHONDRIAL"/>
    <property type="match status" value="1"/>
</dbReference>
<dbReference type="OrthoDB" id="187217at2"/>
<evidence type="ECO:0000256" key="9">
    <source>
        <dbReference type="ARBA" id="ARBA00023310"/>
    </source>
</evidence>
<evidence type="ECO:0000256" key="2">
    <source>
        <dbReference type="ARBA" id="ARBA00004170"/>
    </source>
</evidence>
<keyword evidence="7" id="KW-0472">Membrane</keyword>
<dbReference type="AlphaFoldDB" id="A0A3D8K391"/>
<dbReference type="SUPFAM" id="SSF52943">
    <property type="entry name" value="ATP synthase (F1-ATPase), gamma subunit"/>
    <property type="match status" value="1"/>
</dbReference>
<evidence type="ECO:0000256" key="7">
    <source>
        <dbReference type="ARBA" id="ARBA00023136"/>
    </source>
</evidence>
<dbReference type="Gene3D" id="3.40.1380.10">
    <property type="match status" value="1"/>
</dbReference>
<name>A0A3D8K391_9BURK</name>
<dbReference type="Gene3D" id="1.10.287.80">
    <property type="entry name" value="ATP synthase, gamma subunit, helix hairpin domain"/>
    <property type="match status" value="1"/>
</dbReference>
<evidence type="ECO:0000256" key="5">
    <source>
        <dbReference type="ARBA" id="ARBA00022781"/>
    </source>
</evidence>
<comment type="similarity">
    <text evidence="3">Belongs to the ATPase gamma chain family.</text>
</comment>
<dbReference type="Proteomes" id="UP000256838">
    <property type="component" value="Unassembled WGS sequence"/>
</dbReference>
<evidence type="ECO:0000313" key="11">
    <source>
        <dbReference type="Proteomes" id="UP000256838"/>
    </source>
</evidence>
<sequence length="284" mass="30232">MSGRLSDLTNRISTMRQLDGVIGAMRGIAAARANEAQARLAGIRACAATVGEAIAKVLPLAPEHAEAHPSSARSPACVVIVLCSEQGFVGALNTQIVAHAQTYAPHAPRDYMLVGSRGLPLARAVGLSLVWTGPAAAHIGGVDALASALTDALYVRLTTKPDATVCIIHATINSAQHVDIIERLLLPFDFARFAIARKSPVPIIQLPVRQLLDGLVEAYVYTELCEAMTLSFAAENEARIQAMLAARSNVQERLELLVGQYRQLRQEEITSEIVELTAGAAASR</sequence>
<dbReference type="GO" id="GO:0046933">
    <property type="term" value="F:proton-transporting ATP synthase activity, rotational mechanism"/>
    <property type="evidence" value="ECO:0007669"/>
    <property type="project" value="InterPro"/>
</dbReference>
<evidence type="ECO:0000256" key="8">
    <source>
        <dbReference type="ARBA" id="ARBA00023196"/>
    </source>
</evidence>
<evidence type="ECO:0000313" key="10">
    <source>
        <dbReference type="EMBL" id="RDU99366.1"/>
    </source>
</evidence>
<protein>
    <recommendedName>
        <fullName evidence="12">F0F1 ATP synthase subunit gamma</fullName>
    </recommendedName>
</protein>
<keyword evidence="9" id="KW-0066">ATP synthesis</keyword>
<evidence type="ECO:0008006" key="12">
    <source>
        <dbReference type="Google" id="ProtNLM"/>
    </source>
</evidence>
<dbReference type="InterPro" id="IPR023632">
    <property type="entry name" value="ATP_synth_F1_gsu_CS"/>
</dbReference>
<keyword evidence="4" id="KW-0813">Transport</keyword>
<keyword evidence="8" id="KW-0139">CF(1)</keyword>
<evidence type="ECO:0000256" key="1">
    <source>
        <dbReference type="ARBA" id="ARBA00003456"/>
    </source>
</evidence>
<dbReference type="PROSITE" id="PS00153">
    <property type="entry name" value="ATPASE_GAMMA"/>
    <property type="match status" value="1"/>
</dbReference>
<reference evidence="10 11" key="1">
    <citation type="submission" date="2018-08" db="EMBL/GenBank/DDBJ databases">
        <title>Paraburkholderia sp. DHOM06 isolated from forest soil.</title>
        <authorList>
            <person name="Gao Z.-H."/>
            <person name="Qiu L.-H."/>
        </authorList>
    </citation>
    <scope>NUCLEOTIDE SEQUENCE [LARGE SCALE GENOMIC DNA]</scope>
    <source>
        <strain evidence="10 11">DHOM06</strain>
    </source>
</reference>
<evidence type="ECO:0000256" key="4">
    <source>
        <dbReference type="ARBA" id="ARBA00022448"/>
    </source>
</evidence>
<keyword evidence="6" id="KW-0406">Ion transport</keyword>
<dbReference type="InterPro" id="IPR035968">
    <property type="entry name" value="ATP_synth_F1_ATPase_gsu"/>
</dbReference>
<evidence type="ECO:0000256" key="3">
    <source>
        <dbReference type="ARBA" id="ARBA00007681"/>
    </source>
</evidence>
<dbReference type="EMBL" id="QRGA01000005">
    <property type="protein sequence ID" value="RDU99366.1"/>
    <property type="molecule type" value="Genomic_DNA"/>
</dbReference>
<comment type="function">
    <text evidence="1">Produces ATP from ADP in the presence of a proton gradient across the membrane. The gamma chain is believed to be important in regulating ATPase activity and the flow of protons through the CF(0) complex.</text>
</comment>